<dbReference type="Proteomes" id="UP000569329">
    <property type="component" value="Unassembled WGS sequence"/>
</dbReference>
<comment type="caution">
    <text evidence="1">The sequence shown here is derived from an EMBL/GenBank/DDBJ whole genome shotgun (WGS) entry which is preliminary data.</text>
</comment>
<organism evidence="1 2">
    <name type="scientific">Halosaccharopolyspora lacisalsi</name>
    <dbReference type="NCBI Taxonomy" id="1000566"/>
    <lineage>
        <taxon>Bacteria</taxon>
        <taxon>Bacillati</taxon>
        <taxon>Actinomycetota</taxon>
        <taxon>Actinomycetes</taxon>
        <taxon>Pseudonocardiales</taxon>
        <taxon>Pseudonocardiaceae</taxon>
        <taxon>Halosaccharopolyspora</taxon>
    </lineage>
</organism>
<keyword evidence="2" id="KW-1185">Reference proteome</keyword>
<evidence type="ECO:0000313" key="1">
    <source>
        <dbReference type="EMBL" id="MBA8825480.1"/>
    </source>
</evidence>
<name>A0A839DX77_9PSEU</name>
<dbReference type="RefSeq" id="WP_182544652.1">
    <property type="nucleotide sequence ID" value="NZ_JACGWZ010000003.1"/>
</dbReference>
<protein>
    <submittedName>
        <fullName evidence="1">Uncharacterized protein</fullName>
    </submittedName>
</protein>
<proteinExistence type="predicted"/>
<evidence type="ECO:0000313" key="2">
    <source>
        <dbReference type="Proteomes" id="UP000569329"/>
    </source>
</evidence>
<dbReference type="AlphaFoldDB" id="A0A839DX77"/>
<reference evidence="1 2" key="1">
    <citation type="submission" date="2020-07" db="EMBL/GenBank/DDBJ databases">
        <title>Sequencing the genomes of 1000 actinobacteria strains.</title>
        <authorList>
            <person name="Klenk H.-P."/>
        </authorList>
    </citation>
    <scope>NUCLEOTIDE SEQUENCE [LARGE SCALE GENOMIC DNA]</scope>
    <source>
        <strain evidence="1 2">DSM 45975</strain>
    </source>
</reference>
<accession>A0A839DX77</accession>
<sequence length="186" mass="20097">MSLGLRRWARRLLARMNGTDILPEGFSGTLGADEQVLAVAHGDAGSLVATSTGLWVPEGGTTRRVGWHLLSRASWNDGVLTVIESEEFGTAGSAVLLRDQAPRRFVLSSPGRVPEVVHARVTGSIKSSHHRELPGGGAWFVQRKIPGQDGIVLQVRADRGTDEVVLADYAAEIADQLRRVRDSARE</sequence>
<dbReference type="EMBL" id="JACGWZ010000003">
    <property type="protein sequence ID" value="MBA8825480.1"/>
    <property type="molecule type" value="Genomic_DNA"/>
</dbReference>
<gene>
    <name evidence="1" type="ORF">FHX42_002831</name>
</gene>